<dbReference type="OMA" id="CTIAIHP"/>
<dbReference type="GO" id="GO:1990259">
    <property type="term" value="F:histone H2AQ104 methyltransferase activity"/>
    <property type="evidence" value="ECO:0007669"/>
    <property type="project" value="TreeGrafter"/>
</dbReference>
<organism evidence="3 4">
    <name type="scientific">Tieghemostelium lacteum</name>
    <name type="common">Slime mold</name>
    <name type="synonym">Dictyostelium lacteum</name>
    <dbReference type="NCBI Taxonomy" id="361077"/>
    <lineage>
        <taxon>Eukaryota</taxon>
        <taxon>Amoebozoa</taxon>
        <taxon>Evosea</taxon>
        <taxon>Eumycetozoa</taxon>
        <taxon>Dictyostelia</taxon>
        <taxon>Dictyosteliales</taxon>
        <taxon>Raperosteliaceae</taxon>
        <taxon>Tieghemostelium</taxon>
    </lineage>
</organism>
<keyword evidence="4" id="KW-1185">Reference proteome</keyword>
<dbReference type="AlphaFoldDB" id="A0A152AAN5"/>
<accession>A0A152AAN5</accession>
<dbReference type="GO" id="GO:0003723">
    <property type="term" value="F:RNA binding"/>
    <property type="evidence" value="ECO:0007669"/>
    <property type="project" value="TreeGrafter"/>
</dbReference>
<sequence>MNSKLDLHIFDFDGTLFKSPEPNPNIWSGPMVGKLKGTPAQGGLGWFQETFTLDDPYVPLKPIRDEWFHKHVLESAILSANNDNHITCLLTGRTTIYNKIIDRILESVELKFNHIGLKPVTTEENANQTTFDFKKSFINNIFHNQYTGQIRSITVYEDRIKHVELFRSFLQTFQGIEYEVKFIDEAPKYLLEHQERQLVNQLIQKNQPELQLKFTPDYTCIRLHQESIDKLLSWFELPDKWVIKTHHVTLNMSAYNPKMWLNPNLTPKTTSASTLSLDKLSIEDNDTDVNNSNDTALTIAKLEISEDDKQALAEQVSKQYPLGKEMTLQVESIGLSSNALAVRVYGCLSANKIIHCTIAIHPQAAAVDSNYITNWVSIKKIRQTGEYTLHSHTESQLKEYQQKVKDTKPEPTTPGKSPSKKGLILPPISCKVKLPPQDTKFEIHGVIEEVGKTTVVEVKKQTSKGGDSKQFIFETIKKHHKDSQEVGKLIGQVNKWIKENNITSNADIENFIQTKLIQK</sequence>
<dbReference type="GO" id="GO:0032040">
    <property type="term" value="C:small-subunit processome"/>
    <property type="evidence" value="ECO:0007669"/>
    <property type="project" value="TreeGrafter"/>
</dbReference>
<feature type="domain" description="Swiss Army Knife RNA repair protein HAD" evidence="2">
    <location>
        <begin position="19"/>
        <end position="206"/>
    </location>
</feature>
<evidence type="ECO:0000256" key="1">
    <source>
        <dbReference type="SAM" id="MobiDB-lite"/>
    </source>
</evidence>
<dbReference type="PANTHER" id="PTHR10335">
    <property type="entry name" value="RRNA 2-O-METHYLTRANSFERASE FIBRILLARIN"/>
    <property type="match status" value="1"/>
</dbReference>
<evidence type="ECO:0000313" key="3">
    <source>
        <dbReference type="EMBL" id="KYR03137.1"/>
    </source>
</evidence>
<name>A0A152AAN5_TIELA</name>
<dbReference type="GO" id="GO:0008649">
    <property type="term" value="F:rRNA methyltransferase activity"/>
    <property type="evidence" value="ECO:0007669"/>
    <property type="project" value="TreeGrafter"/>
</dbReference>
<dbReference type="PANTHER" id="PTHR10335:SF23">
    <property type="entry name" value="OB FOLD-CONTAINING PROTEIN, NUCLEIC ACID BINDING"/>
    <property type="match status" value="1"/>
</dbReference>
<comment type="caution">
    <text evidence="3">The sequence shown here is derived from an EMBL/GenBank/DDBJ whole genome shotgun (WGS) entry which is preliminary data.</text>
</comment>
<reference evidence="3 4" key="1">
    <citation type="submission" date="2015-12" db="EMBL/GenBank/DDBJ databases">
        <title>Dictyostelia acquired genes for synthesis and detection of signals that induce cell-type specialization by lateral gene transfer from prokaryotes.</title>
        <authorList>
            <person name="Gloeckner G."/>
            <person name="Schaap P."/>
        </authorList>
    </citation>
    <scope>NUCLEOTIDE SEQUENCE [LARGE SCALE GENOMIC DNA]</scope>
    <source>
        <strain evidence="3 4">TK</strain>
    </source>
</reference>
<proteinExistence type="predicted"/>
<feature type="compositionally biased region" description="Basic and acidic residues" evidence="1">
    <location>
        <begin position="392"/>
        <end position="409"/>
    </location>
</feature>
<dbReference type="GO" id="GO:0000494">
    <property type="term" value="P:box C/D sno(s)RNA 3'-end processing"/>
    <property type="evidence" value="ECO:0007669"/>
    <property type="project" value="TreeGrafter"/>
</dbReference>
<dbReference type="GO" id="GO:0031428">
    <property type="term" value="C:box C/D methylation guide snoRNP complex"/>
    <property type="evidence" value="ECO:0007669"/>
    <property type="project" value="TreeGrafter"/>
</dbReference>
<dbReference type="Pfam" id="PF10307">
    <property type="entry name" value="HAD_SAK_1"/>
    <property type="match status" value="1"/>
</dbReference>
<protein>
    <submittedName>
        <fullName evidence="3">OB fold-containing protein</fullName>
    </submittedName>
</protein>
<dbReference type="InterPro" id="IPR018812">
    <property type="entry name" value="SAK_HAD"/>
</dbReference>
<dbReference type="Proteomes" id="UP000076078">
    <property type="component" value="Unassembled WGS sequence"/>
</dbReference>
<dbReference type="EMBL" id="LODT01000001">
    <property type="protein sequence ID" value="KYR03137.1"/>
    <property type="molecule type" value="Genomic_DNA"/>
</dbReference>
<gene>
    <name evidence="3" type="ORF">DLAC_00637</name>
</gene>
<evidence type="ECO:0000313" key="4">
    <source>
        <dbReference type="Proteomes" id="UP000076078"/>
    </source>
</evidence>
<dbReference type="InParanoid" id="A0A152AAN5"/>
<dbReference type="OrthoDB" id="5596992at2759"/>
<feature type="region of interest" description="Disordered" evidence="1">
    <location>
        <begin position="392"/>
        <end position="420"/>
    </location>
</feature>
<evidence type="ECO:0000259" key="2">
    <source>
        <dbReference type="Pfam" id="PF10307"/>
    </source>
</evidence>